<name>A0ABD3AWQ1_9GENT</name>
<dbReference type="EMBL" id="JBJUIK010000002">
    <property type="protein sequence ID" value="KAL3535631.1"/>
    <property type="molecule type" value="Genomic_DNA"/>
</dbReference>
<reference evidence="3 4" key="1">
    <citation type="submission" date="2024-11" db="EMBL/GenBank/DDBJ databases">
        <title>A near-complete genome assembly of Cinchona calisaya.</title>
        <authorList>
            <person name="Lian D.C."/>
            <person name="Zhao X.W."/>
            <person name="Wei L."/>
        </authorList>
    </citation>
    <scope>NUCLEOTIDE SEQUENCE [LARGE SCALE GENOMIC DNA]</scope>
    <source>
        <tissue evidence="3">Nenye</tissue>
    </source>
</reference>
<dbReference type="GO" id="GO:0009820">
    <property type="term" value="P:alkaloid metabolic process"/>
    <property type="evidence" value="ECO:0007669"/>
    <property type="project" value="UniProtKB-KW"/>
</dbReference>
<accession>A0ABD3AWQ1</accession>
<evidence type="ECO:0000313" key="4">
    <source>
        <dbReference type="Proteomes" id="UP001630127"/>
    </source>
</evidence>
<dbReference type="CDD" id="cd02440">
    <property type="entry name" value="AdoMet_MTases"/>
    <property type="match status" value="1"/>
</dbReference>
<evidence type="ECO:0000259" key="2">
    <source>
        <dbReference type="Pfam" id="PF08241"/>
    </source>
</evidence>
<dbReference type="Pfam" id="PF08241">
    <property type="entry name" value="Methyltransf_11"/>
    <property type="match status" value="1"/>
</dbReference>
<dbReference type="GO" id="GO:0005737">
    <property type="term" value="C:cytoplasm"/>
    <property type="evidence" value="ECO:0007669"/>
    <property type="project" value="UniProtKB-ARBA"/>
</dbReference>
<dbReference type="PANTHER" id="PTHR43036">
    <property type="entry name" value="OSJNBB0011N17.9 PROTEIN"/>
    <property type="match status" value="1"/>
</dbReference>
<dbReference type="AlphaFoldDB" id="A0ABD3AWQ1"/>
<dbReference type="PANTHER" id="PTHR43036:SF1">
    <property type="entry name" value="S-ADENOSYL-L-METHIONINE-DEPENDENT METHYLTRANSFERASES SUPERFAMILY PROTEIN"/>
    <property type="match status" value="1"/>
</dbReference>
<dbReference type="Proteomes" id="UP001630127">
    <property type="component" value="Unassembled WGS sequence"/>
</dbReference>
<keyword evidence="4" id="KW-1185">Reference proteome</keyword>
<dbReference type="InterPro" id="IPR013216">
    <property type="entry name" value="Methyltransf_11"/>
</dbReference>
<evidence type="ECO:0000313" key="3">
    <source>
        <dbReference type="EMBL" id="KAL3535631.1"/>
    </source>
</evidence>
<feature type="domain" description="Methyltransferase type 11" evidence="2">
    <location>
        <begin position="180"/>
        <end position="242"/>
    </location>
</feature>
<comment type="subunit">
    <text evidence="1">Homodimer.</text>
</comment>
<comment type="caution">
    <text evidence="3">The sequence shown here is derived from an EMBL/GenBank/DDBJ whole genome shotgun (WGS) entry which is preliminary data.</text>
</comment>
<sequence length="309" mass="35106">MANNFGIKFQHRIPNLAAAYSFQASCVPQLLRSDRRGRKISYRSRLQRRVVLGIGVSFWSQWMMSMAGNLGNKAFLASARQKGVIEEVLKNVDWPELFPFKEEDFQRFDESSDSDFYETPRFVTHIDDPAITELTKYYSEALPPSNTTGVAVLDMCSSWVSHYPKGYKQDRIVGMGMNEEELKRNPVLTEYIVQDLNVNPKLPFEDNSFDVITNVVSVDYLTKPIEVFKEMSRVLKPGGLAIMSFSNRCFWTKAISIWTSTGDADHVMIIGSYFHYAGGFEPPQAVDISPNPGRSDPMYVVYSRKLATA</sequence>
<protein>
    <recommendedName>
        <fullName evidence="2">Methyltransferase type 11 domain-containing protein</fullName>
    </recommendedName>
</protein>
<proteinExistence type="predicted"/>
<dbReference type="SUPFAM" id="SSF53335">
    <property type="entry name" value="S-adenosyl-L-methionine-dependent methyltransferases"/>
    <property type="match status" value="1"/>
</dbReference>
<dbReference type="InterPro" id="IPR029063">
    <property type="entry name" value="SAM-dependent_MTases_sf"/>
</dbReference>
<evidence type="ECO:0000256" key="1">
    <source>
        <dbReference type="ARBA" id="ARBA00011738"/>
    </source>
</evidence>
<gene>
    <name evidence="3" type="ORF">ACH5RR_004092</name>
</gene>
<dbReference type="Gene3D" id="3.40.50.150">
    <property type="entry name" value="Vaccinia Virus protein VP39"/>
    <property type="match status" value="1"/>
</dbReference>
<organism evidence="3 4">
    <name type="scientific">Cinchona calisaya</name>
    <dbReference type="NCBI Taxonomy" id="153742"/>
    <lineage>
        <taxon>Eukaryota</taxon>
        <taxon>Viridiplantae</taxon>
        <taxon>Streptophyta</taxon>
        <taxon>Embryophyta</taxon>
        <taxon>Tracheophyta</taxon>
        <taxon>Spermatophyta</taxon>
        <taxon>Magnoliopsida</taxon>
        <taxon>eudicotyledons</taxon>
        <taxon>Gunneridae</taxon>
        <taxon>Pentapetalae</taxon>
        <taxon>asterids</taxon>
        <taxon>lamiids</taxon>
        <taxon>Gentianales</taxon>
        <taxon>Rubiaceae</taxon>
        <taxon>Cinchonoideae</taxon>
        <taxon>Cinchoneae</taxon>
        <taxon>Cinchona</taxon>
    </lineage>
</organism>